<sequence>MLTARLLLACTTACVLAATPALAKDRRVDIVNASGYTITNFFASAVDEDSWEEDMLDDDTLKNGETLEADIDDGSDACMYDFKAVFSDGTVLVKRKVNVCEIGTFTFKP</sequence>
<evidence type="ECO:0000313" key="2">
    <source>
        <dbReference type="EMBL" id="PZQ80650.1"/>
    </source>
</evidence>
<dbReference type="AlphaFoldDB" id="A0A2W5T1G8"/>
<dbReference type="EMBL" id="QFQD01000059">
    <property type="protein sequence ID" value="PZQ80650.1"/>
    <property type="molecule type" value="Genomic_DNA"/>
</dbReference>
<gene>
    <name evidence="2" type="ORF">DI549_16500</name>
</gene>
<feature type="chain" id="PRO_5015894842" description="Argininosuccinate lyase" evidence="1">
    <location>
        <begin position="24"/>
        <end position="109"/>
    </location>
</feature>
<accession>A0A2W5T1G8</accession>
<organism evidence="2 3">
    <name type="scientific">Ancylobacter novellus</name>
    <name type="common">Thiobacillus novellus</name>
    <dbReference type="NCBI Taxonomy" id="921"/>
    <lineage>
        <taxon>Bacteria</taxon>
        <taxon>Pseudomonadati</taxon>
        <taxon>Pseudomonadota</taxon>
        <taxon>Alphaproteobacteria</taxon>
        <taxon>Hyphomicrobiales</taxon>
        <taxon>Xanthobacteraceae</taxon>
        <taxon>Ancylobacter</taxon>
    </lineage>
</organism>
<protein>
    <recommendedName>
        <fullName evidence="4">Argininosuccinate lyase</fullName>
    </recommendedName>
</protein>
<name>A0A2W5T1G8_ANCNO</name>
<comment type="caution">
    <text evidence="2">The sequence shown here is derived from an EMBL/GenBank/DDBJ whole genome shotgun (WGS) entry which is preliminary data.</text>
</comment>
<feature type="signal peptide" evidence="1">
    <location>
        <begin position="1"/>
        <end position="23"/>
    </location>
</feature>
<dbReference type="Proteomes" id="UP000248887">
    <property type="component" value="Unassembled WGS sequence"/>
</dbReference>
<evidence type="ECO:0000313" key="3">
    <source>
        <dbReference type="Proteomes" id="UP000248887"/>
    </source>
</evidence>
<evidence type="ECO:0008006" key="4">
    <source>
        <dbReference type="Google" id="ProtNLM"/>
    </source>
</evidence>
<reference evidence="2 3" key="1">
    <citation type="submission" date="2017-08" db="EMBL/GenBank/DDBJ databases">
        <title>Infants hospitalized years apart are colonized by the same room-sourced microbial strains.</title>
        <authorList>
            <person name="Brooks B."/>
            <person name="Olm M.R."/>
            <person name="Firek B.A."/>
            <person name="Baker R."/>
            <person name="Thomas B.C."/>
            <person name="Morowitz M.J."/>
            <person name="Banfield J.F."/>
        </authorList>
    </citation>
    <scope>NUCLEOTIDE SEQUENCE [LARGE SCALE GENOMIC DNA]</scope>
    <source>
        <strain evidence="2">S2_005_001_R2_27</strain>
    </source>
</reference>
<proteinExistence type="predicted"/>
<evidence type="ECO:0000256" key="1">
    <source>
        <dbReference type="SAM" id="SignalP"/>
    </source>
</evidence>
<keyword evidence="1" id="KW-0732">Signal</keyword>